<keyword evidence="4" id="KW-1185">Reference proteome</keyword>
<dbReference type="GO" id="GO:0070403">
    <property type="term" value="F:NAD+ binding"/>
    <property type="evidence" value="ECO:0007669"/>
    <property type="project" value="InterPro"/>
</dbReference>
<dbReference type="InterPro" id="IPR050812">
    <property type="entry name" value="Preph/Arog_dehydrog"/>
</dbReference>
<dbReference type="Gene3D" id="3.40.50.720">
    <property type="entry name" value="NAD(P)-binding Rossmann-like Domain"/>
    <property type="match status" value="1"/>
</dbReference>
<dbReference type="PROSITE" id="PS51176">
    <property type="entry name" value="PDH_ADH"/>
    <property type="match status" value="1"/>
</dbReference>
<evidence type="ECO:0000259" key="2">
    <source>
        <dbReference type="PROSITE" id="PS51176"/>
    </source>
</evidence>
<dbReference type="Pfam" id="PF02153">
    <property type="entry name" value="PDH_N"/>
    <property type="match status" value="1"/>
</dbReference>
<dbReference type="InterPro" id="IPR046825">
    <property type="entry name" value="PDH_C"/>
</dbReference>
<comment type="caution">
    <text evidence="3">The sequence shown here is derived from an EMBL/GenBank/DDBJ whole genome shotgun (WGS) entry which is preliminary data.</text>
</comment>
<evidence type="ECO:0000256" key="1">
    <source>
        <dbReference type="ARBA" id="ARBA00023002"/>
    </source>
</evidence>
<dbReference type="SUPFAM" id="SSF48179">
    <property type="entry name" value="6-phosphogluconate dehydrogenase C-terminal domain-like"/>
    <property type="match status" value="1"/>
</dbReference>
<dbReference type="RefSeq" id="WP_154529650.1">
    <property type="nucleotide sequence ID" value="NZ_VUNH01000014.1"/>
</dbReference>
<dbReference type="GO" id="GO:0008977">
    <property type="term" value="F:prephenate dehydrogenase (NAD+) activity"/>
    <property type="evidence" value="ECO:0007669"/>
    <property type="project" value="InterPro"/>
</dbReference>
<feature type="domain" description="Prephenate/arogenate dehydrogenase" evidence="2">
    <location>
        <begin position="2"/>
        <end position="279"/>
    </location>
</feature>
<dbReference type="EMBL" id="VUNH01000014">
    <property type="protein sequence ID" value="MST56576.1"/>
    <property type="molecule type" value="Genomic_DNA"/>
</dbReference>
<dbReference type="PANTHER" id="PTHR21363">
    <property type="entry name" value="PREPHENATE DEHYDROGENASE"/>
    <property type="match status" value="1"/>
</dbReference>
<dbReference type="GO" id="GO:0004665">
    <property type="term" value="F:prephenate dehydrogenase (NADP+) activity"/>
    <property type="evidence" value="ECO:0007669"/>
    <property type="project" value="InterPro"/>
</dbReference>
<protein>
    <submittedName>
        <fullName evidence="3">Prephenate dehydrogenase</fullName>
    </submittedName>
</protein>
<dbReference type="InterPro" id="IPR046826">
    <property type="entry name" value="PDH_N"/>
</dbReference>
<dbReference type="InterPro" id="IPR036291">
    <property type="entry name" value="NAD(P)-bd_dom_sf"/>
</dbReference>
<dbReference type="AlphaFoldDB" id="A0A6L5YE44"/>
<dbReference type="Gene3D" id="1.10.3660.10">
    <property type="entry name" value="6-phosphogluconate dehydrogenase C-terminal like domain"/>
    <property type="match status" value="1"/>
</dbReference>
<dbReference type="Pfam" id="PF20463">
    <property type="entry name" value="PDH_C"/>
    <property type="match status" value="1"/>
</dbReference>
<evidence type="ECO:0000313" key="3">
    <source>
        <dbReference type="EMBL" id="MST56576.1"/>
    </source>
</evidence>
<dbReference type="InterPro" id="IPR008927">
    <property type="entry name" value="6-PGluconate_DH-like_C_sf"/>
</dbReference>
<dbReference type="InterPro" id="IPR003099">
    <property type="entry name" value="Prephen_DH"/>
</dbReference>
<dbReference type="SUPFAM" id="SSF51735">
    <property type="entry name" value="NAD(P)-binding Rossmann-fold domains"/>
    <property type="match status" value="1"/>
</dbReference>
<reference evidence="3 4" key="1">
    <citation type="submission" date="2019-08" db="EMBL/GenBank/DDBJ databases">
        <title>In-depth cultivation of the pig gut microbiome towards novel bacterial diversity and tailored functional studies.</title>
        <authorList>
            <person name="Wylensek D."/>
            <person name="Hitch T.C.A."/>
            <person name="Clavel T."/>
        </authorList>
    </citation>
    <scope>NUCLEOTIDE SEQUENCE [LARGE SCALE GENOMIC DNA]</scope>
    <source>
        <strain evidence="3 4">SM-530-WT-4B</strain>
    </source>
</reference>
<accession>A0A6L5YE44</accession>
<dbReference type="PANTHER" id="PTHR21363:SF0">
    <property type="entry name" value="PREPHENATE DEHYDROGENASE [NADP(+)]"/>
    <property type="match status" value="1"/>
</dbReference>
<dbReference type="GO" id="GO:0006571">
    <property type="term" value="P:tyrosine biosynthetic process"/>
    <property type="evidence" value="ECO:0007669"/>
    <property type="project" value="InterPro"/>
</dbReference>
<gene>
    <name evidence="3" type="ORF">FYJ74_11150</name>
</gene>
<proteinExistence type="predicted"/>
<name>A0A6L5YE44_9BACT</name>
<sequence length="279" mass="31352">MKTIGIVGLGLIGGSFARAYKAADETFVVYAAEQDQSTLQFARLLGAIDGELNRETLGKCDGVLVCLHTELSCQWLEANAPFIPASALAMDCCGTKRRICELGFRLARQYGFEYAGGHPMAGTHRWGFKNSRADMFRGASFVVVPRVYDDVTLLERVRSFVMPAGFQRLAVTTAENHDRLIAFTSQLAHVVSNAYVKSPTAREHHGFSAGSYRDLTRVAWLNPTMWTDLFLENRDHLLFEIDQILGELRQYRDAIAAGDEKRLWRLLEEGRRRKEEVDG</sequence>
<evidence type="ECO:0000313" key="4">
    <source>
        <dbReference type="Proteomes" id="UP000473699"/>
    </source>
</evidence>
<keyword evidence="1" id="KW-0560">Oxidoreductase</keyword>
<dbReference type="Proteomes" id="UP000473699">
    <property type="component" value="Unassembled WGS sequence"/>
</dbReference>
<organism evidence="3 4">
    <name type="scientific">Pyramidobacter porci</name>
    <dbReference type="NCBI Taxonomy" id="2605789"/>
    <lineage>
        <taxon>Bacteria</taxon>
        <taxon>Thermotogati</taxon>
        <taxon>Synergistota</taxon>
        <taxon>Synergistia</taxon>
        <taxon>Synergistales</taxon>
        <taxon>Dethiosulfovibrionaceae</taxon>
        <taxon>Pyramidobacter</taxon>
    </lineage>
</organism>